<feature type="transmembrane region" description="Helical" evidence="8">
    <location>
        <begin position="435"/>
        <end position="453"/>
    </location>
</feature>
<feature type="transmembrane region" description="Helical" evidence="8">
    <location>
        <begin position="278"/>
        <end position="299"/>
    </location>
</feature>
<dbReference type="PANTHER" id="PTHR30614">
    <property type="entry name" value="MEMBRANE COMPONENT OF AMINO ACID ABC TRANSPORTER"/>
    <property type="match status" value="1"/>
</dbReference>
<feature type="transmembrane region" description="Helical" evidence="8">
    <location>
        <begin position="9"/>
        <end position="29"/>
    </location>
</feature>
<feature type="transmembrane region" description="Helical" evidence="8">
    <location>
        <begin position="561"/>
        <end position="581"/>
    </location>
</feature>
<dbReference type="PANTHER" id="PTHR30614:SF41">
    <property type="entry name" value="INNER MEMBRANE AMINO-ACID ABC TRANSPORTER PERMEASE PROTEIN YHDY"/>
    <property type="match status" value="1"/>
</dbReference>
<dbReference type="GO" id="GO:0022857">
    <property type="term" value="F:transmembrane transporter activity"/>
    <property type="evidence" value="ECO:0007669"/>
    <property type="project" value="InterPro"/>
</dbReference>
<feature type="domain" description="ABC transmembrane type-1" evidence="9">
    <location>
        <begin position="61"/>
        <end position="258"/>
    </location>
</feature>
<gene>
    <name evidence="10" type="ORF">DSM101010T_04880</name>
</gene>
<comment type="subcellular location">
    <subcellularLocation>
        <location evidence="1">Cell inner membrane</location>
        <topology evidence="1">Multi-pass membrane protein</topology>
    </subcellularLocation>
    <subcellularLocation>
        <location evidence="8">Cell membrane</location>
        <topology evidence="8">Multi-pass membrane protein</topology>
    </subcellularLocation>
</comment>
<dbReference type="RefSeq" id="WP_174403791.1">
    <property type="nucleotide sequence ID" value="NZ_BLVO01000004.1"/>
</dbReference>
<keyword evidence="11" id="KW-1185">Reference proteome</keyword>
<comment type="caution">
    <text evidence="10">The sequence shown here is derived from an EMBL/GenBank/DDBJ whole genome shotgun (WGS) entry which is preliminary data.</text>
</comment>
<feature type="transmembrane region" description="Helical" evidence="8">
    <location>
        <begin position="61"/>
        <end position="82"/>
    </location>
</feature>
<keyword evidence="3 8" id="KW-0813">Transport</keyword>
<evidence type="ECO:0000256" key="3">
    <source>
        <dbReference type="ARBA" id="ARBA00022448"/>
    </source>
</evidence>
<feature type="transmembrane region" description="Helical" evidence="8">
    <location>
        <begin position="237"/>
        <end position="258"/>
    </location>
</feature>
<dbReference type="GO" id="GO:0043190">
    <property type="term" value="C:ATP-binding cassette (ABC) transporter complex"/>
    <property type="evidence" value="ECO:0007669"/>
    <property type="project" value="InterPro"/>
</dbReference>
<feature type="transmembrane region" description="Helical" evidence="8">
    <location>
        <begin position="521"/>
        <end position="541"/>
    </location>
</feature>
<organism evidence="10 11">
    <name type="scientific">Desulfovibrio subterraneus</name>
    <dbReference type="NCBI Taxonomy" id="2718620"/>
    <lineage>
        <taxon>Bacteria</taxon>
        <taxon>Pseudomonadati</taxon>
        <taxon>Thermodesulfobacteriota</taxon>
        <taxon>Desulfovibrionia</taxon>
        <taxon>Desulfovibrionales</taxon>
        <taxon>Desulfovibrionaceae</taxon>
        <taxon>Desulfovibrio</taxon>
    </lineage>
</organism>
<evidence type="ECO:0000259" key="9">
    <source>
        <dbReference type="PROSITE" id="PS50928"/>
    </source>
</evidence>
<feature type="transmembrane region" description="Helical" evidence="8">
    <location>
        <begin position="459"/>
        <end position="476"/>
    </location>
</feature>
<accession>A0A7J0BEI7</accession>
<dbReference type="InterPro" id="IPR000515">
    <property type="entry name" value="MetI-like"/>
</dbReference>
<feature type="transmembrane region" description="Helical" evidence="8">
    <location>
        <begin position="392"/>
        <end position="414"/>
    </location>
</feature>
<sequence>MIRFWLEKVWVQNTVLFALAAIMTYYWGWVFDFGYTFEWSMLYTVNETYQVNLGIEILKGLWVTVKLTAISSIIGLGLGTVLGLSRLSDFKPLRYTATCVIEFFRNTPLLVVLFFFYFAFPRALPDAAREWIFSFQFEFLTAAVAVGMYTSAFMAEVIRAGLQSIPKGILEAAYSSGLTYVQVLRKIILPLAFREIIPPLGSEFLNNMKNTSLAMFVGVADMTWQAQQAEALTFKGFEATTAASVMYLAFSLIISFLLNGVNGKLRTVGNTNRSLPVLFVSAFSWPFSTLSRILFNPVGRFLRARRRQRAAATYVSARQAALRMAMRRFSQAAILAGKAAFLLLLGSCLYVTIKGLITFDWAAIAREFGNLIVWQFPHEEADPFLGMGGFTLSFIIAVVAIAASFAIGLLVGLGRCSNNRVFRIPSLLYIELIRGNPLIIVIYWVYFLIPVLFNTFFNTVWSASIALTLFTAAYLAEIVRGGIQNIPPGQVEAATASGLSYWQTMRKIILPQALKQMIPPIVGLFIAIFKDTSLVSILGVMELTSVAKAVDNRLMVASMEIWTTTALLYFIPCFLMSKYAASLERRLSPEKVNLKM</sequence>
<dbReference type="Gene3D" id="1.10.3720.10">
    <property type="entry name" value="MetI-like"/>
    <property type="match status" value="2"/>
</dbReference>
<reference evidence="10 11" key="1">
    <citation type="submission" date="2020-05" db="EMBL/GenBank/DDBJ databases">
        <title>Draft genome sequence of Desulfovibrio sp. strain HN2T.</title>
        <authorList>
            <person name="Ueno A."/>
            <person name="Tamazawa S."/>
            <person name="Tamamura S."/>
            <person name="Murakami T."/>
            <person name="Kiyama T."/>
            <person name="Inomata H."/>
            <person name="Amano Y."/>
            <person name="Miyakawa K."/>
            <person name="Tamaki H."/>
            <person name="Naganuma T."/>
            <person name="Kaneko K."/>
        </authorList>
    </citation>
    <scope>NUCLEOTIDE SEQUENCE [LARGE SCALE GENOMIC DNA]</scope>
    <source>
        <strain evidence="10 11">HN2</strain>
    </source>
</reference>
<dbReference type="AlphaFoldDB" id="A0A7J0BEI7"/>
<dbReference type="GO" id="GO:0006865">
    <property type="term" value="P:amino acid transport"/>
    <property type="evidence" value="ECO:0007669"/>
    <property type="project" value="TreeGrafter"/>
</dbReference>
<evidence type="ECO:0000256" key="4">
    <source>
        <dbReference type="ARBA" id="ARBA00022475"/>
    </source>
</evidence>
<dbReference type="Pfam" id="PF00528">
    <property type="entry name" value="BPD_transp_1"/>
    <property type="match status" value="2"/>
</dbReference>
<dbReference type="EMBL" id="BLVO01000004">
    <property type="protein sequence ID" value="GFM32123.1"/>
    <property type="molecule type" value="Genomic_DNA"/>
</dbReference>
<dbReference type="InterPro" id="IPR043429">
    <property type="entry name" value="ArtM/GltK/GlnP/TcyL/YhdX-like"/>
</dbReference>
<evidence type="ECO:0000256" key="1">
    <source>
        <dbReference type="ARBA" id="ARBA00004429"/>
    </source>
</evidence>
<protein>
    <submittedName>
        <fullName evidence="10">Amino acid ABC transporter permease</fullName>
    </submittedName>
</protein>
<feature type="transmembrane region" description="Helical" evidence="8">
    <location>
        <begin position="103"/>
        <end position="120"/>
    </location>
</feature>
<evidence type="ECO:0000313" key="10">
    <source>
        <dbReference type="EMBL" id="GFM32123.1"/>
    </source>
</evidence>
<evidence type="ECO:0000256" key="7">
    <source>
        <dbReference type="ARBA" id="ARBA00023136"/>
    </source>
</evidence>
<evidence type="ECO:0000256" key="2">
    <source>
        <dbReference type="ARBA" id="ARBA00010072"/>
    </source>
</evidence>
<evidence type="ECO:0000313" key="11">
    <source>
        <dbReference type="Proteomes" id="UP000503840"/>
    </source>
</evidence>
<dbReference type="SUPFAM" id="SSF161098">
    <property type="entry name" value="MetI-like"/>
    <property type="match status" value="2"/>
</dbReference>
<dbReference type="NCBIfam" id="TIGR01726">
    <property type="entry name" value="HEQRo_perm_3TM"/>
    <property type="match status" value="2"/>
</dbReference>
<name>A0A7J0BEI7_9BACT</name>
<dbReference type="PROSITE" id="PS50928">
    <property type="entry name" value="ABC_TM1"/>
    <property type="match status" value="2"/>
</dbReference>
<dbReference type="InterPro" id="IPR010065">
    <property type="entry name" value="AA_ABC_transptr_permease_3TM"/>
</dbReference>
<proteinExistence type="inferred from homology"/>
<dbReference type="InterPro" id="IPR035906">
    <property type="entry name" value="MetI-like_sf"/>
</dbReference>
<evidence type="ECO:0000256" key="5">
    <source>
        <dbReference type="ARBA" id="ARBA00022692"/>
    </source>
</evidence>
<feature type="transmembrane region" description="Helical" evidence="8">
    <location>
        <begin position="132"/>
        <end position="155"/>
    </location>
</feature>
<keyword evidence="6 8" id="KW-1133">Transmembrane helix</keyword>
<evidence type="ECO:0000256" key="8">
    <source>
        <dbReference type="RuleBase" id="RU363032"/>
    </source>
</evidence>
<feature type="domain" description="ABC transmembrane type-1" evidence="9">
    <location>
        <begin position="390"/>
        <end position="580"/>
    </location>
</feature>
<evidence type="ECO:0000256" key="6">
    <source>
        <dbReference type="ARBA" id="ARBA00022989"/>
    </source>
</evidence>
<keyword evidence="7 8" id="KW-0472">Membrane</keyword>
<feature type="transmembrane region" description="Helical" evidence="8">
    <location>
        <begin position="332"/>
        <end position="353"/>
    </location>
</feature>
<comment type="similarity">
    <text evidence="2">Belongs to the binding-protein-dependent transport system permease family. HisMQ subfamily.</text>
</comment>
<dbReference type="CDD" id="cd06261">
    <property type="entry name" value="TM_PBP2"/>
    <property type="match status" value="2"/>
</dbReference>
<dbReference type="Proteomes" id="UP000503840">
    <property type="component" value="Unassembled WGS sequence"/>
</dbReference>
<keyword evidence="4" id="KW-1003">Cell membrane</keyword>
<keyword evidence="5 8" id="KW-0812">Transmembrane</keyword>